<feature type="compositionally biased region" description="Basic and acidic residues" evidence="7">
    <location>
        <begin position="18"/>
        <end position="29"/>
    </location>
</feature>
<dbReference type="InterPro" id="IPR019591">
    <property type="entry name" value="Mrp/NBP35_ATP-bd"/>
</dbReference>
<comment type="similarity">
    <text evidence="6">Belongs to the Mrp/NBP35 ATP-binding proteins family.</text>
</comment>
<accession>A0ABR6WH30</accession>
<keyword evidence="4 6" id="KW-0408">Iron</keyword>
<reference evidence="9 10" key="1">
    <citation type="journal article" date="2020" name="mSystems">
        <title>Defining Genomic and Predicted Metabolic Features of the Acetobacterium Genus.</title>
        <authorList>
            <person name="Ross D.E."/>
            <person name="Marshall C.W."/>
            <person name="Gulliver D."/>
            <person name="May H.D."/>
            <person name="Norman R.S."/>
        </authorList>
    </citation>
    <scope>NUCLEOTIDE SEQUENCE [LARGE SCALE GENOMIC DNA]</scope>
    <source>
        <strain evidence="9 10">DSM 9173</strain>
    </source>
</reference>
<evidence type="ECO:0000256" key="7">
    <source>
        <dbReference type="SAM" id="MobiDB-lite"/>
    </source>
</evidence>
<dbReference type="HAMAP" id="MF_02040">
    <property type="entry name" value="Mrp_NBP35"/>
    <property type="match status" value="1"/>
</dbReference>
<proteinExistence type="inferred from homology"/>
<dbReference type="PANTHER" id="PTHR42961">
    <property type="entry name" value="IRON-SULFUR PROTEIN NUBPL"/>
    <property type="match status" value="1"/>
</dbReference>
<dbReference type="InterPro" id="IPR036105">
    <property type="entry name" value="DiNase_FeMo-co_biosyn_sf"/>
</dbReference>
<dbReference type="CDD" id="cd02037">
    <property type="entry name" value="Mrp_NBP35"/>
    <property type="match status" value="1"/>
</dbReference>
<evidence type="ECO:0000256" key="4">
    <source>
        <dbReference type="ARBA" id="ARBA00023004"/>
    </source>
</evidence>
<sequence length="400" mass="43119">MSESCNQSCGTCSDDDCDERKENPVDFSEKPHELSKIKKVIGVVSGKGGVGKSLVTSLLAVTMNRRGYKTAILDADITGPSIPKAFGINTKAMSSELGLFPIASKTDIDIMSINLLLENETDPVIWRGPIIANTVKQFWTDVIWGDVDYMFIDMPPGTGDVPLTVFQSLPVDGIIIVTSPQELVSMIVSKAVKMAEVMDIPVIGVVENMSYFECPDCGKKHQIFGESHIEEVAKEHGIDLIAKMPIDTALAGACDKGMIELFDGTWLDHIADTLEMNGEKKMKIAVASDNGLVTGHFGHCESFMIFDVENNKIVKSEAVPNPGHKPGFLPVFLHDMGVNVIIAGGMGGGAVDIFNEKNIEVITGASGKAEDAATNYLQGMLKSTGSICHEHQHSDECGEE</sequence>
<evidence type="ECO:0000256" key="1">
    <source>
        <dbReference type="ARBA" id="ARBA00022723"/>
    </source>
</evidence>
<evidence type="ECO:0000259" key="8">
    <source>
        <dbReference type="Pfam" id="PF02579"/>
    </source>
</evidence>
<evidence type="ECO:0000313" key="9">
    <source>
        <dbReference type="EMBL" id="MBC3795770.1"/>
    </source>
</evidence>
<dbReference type="Proteomes" id="UP000653358">
    <property type="component" value="Unassembled WGS sequence"/>
</dbReference>
<dbReference type="CDD" id="cd00851">
    <property type="entry name" value="MTH1175"/>
    <property type="match status" value="1"/>
</dbReference>
<feature type="binding site" evidence="6">
    <location>
        <begin position="46"/>
        <end position="53"/>
    </location>
    <ligand>
        <name>ATP</name>
        <dbReference type="ChEBI" id="CHEBI:30616"/>
    </ligand>
</feature>
<dbReference type="Gene3D" id="3.30.420.130">
    <property type="entry name" value="Dinitrogenase iron-molybdenum cofactor biosynthesis domain"/>
    <property type="match status" value="1"/>
</dbReference>
<protein>
    <recommendedName>
        <fullName evidence="6">Iron-sulfur cluster carrier protein</fullName>
    </recommendedName>
</protein>
<keyword evidence="5 6" id="KW-0411">Iron-sulfur</keyword>
<evidence type="ECO:0000313" key="10">
    <source>
        <dbReference type="Proteomes" id="UP000653358"/>
    </source>
</evidence>
<keyword evidence="1 6" id="KW-0479">Metal-binding</keyword>
<dbReference type="InterPro" id="IPR003731">
    <property type="entry name" value="Di-Nase_FeMo-co_biosynth"/>
</dbReference>
<keyword evidence="10" id="KW-1185">Reference proteome</keyword>
<evidence type="ECO:0000256" key="5">
    <source>
        <dbReference type="ARBA" id="ARBA00023014"/>
    </source>
</evidence>
<name>A0ABR6WH30_9FIRM</name>
<dbReference type="Pfam" id="PF10609">
    <property type="entry name" value="ParA"/>
    <property type="match status" value="1"/>
</dbReference>
<keyword evidence="3 6" id="KW-0067">ATP-binding</keyword>
<dbReference type="RefSeq" id="WP_148602465.1">
    <property type="nucleotide sequence ID" value="NZ_RXYB01000003.1"/>
</dbReference>
<dbReference type="InterPro" id="IPR027417">
    <property type="entry name" value="P-loop_NTPase"/>
</dbReference>
<evidence type="ECO:0000256" key="2">
    <source>
        <dbReference type="ARBA" id="ARBA00022741"/>
    </source>
</evidence>
<keyword evidence="6" id="KW-0378">Hydrolase</keyword>
<dbReference type="EMBL" id="WJBB01000002">
    <property type="protein sequence ID" value="MBC3795770.1"/>
    <property type="molecule type" value="Genomic_DNA"/>
</dbReference>
<dbReference type="InterPro" id="IPR044304">
    <property type="entry name" value="NUBPL-like"/>
</dbReference>
<dbReference type="NCBIfam" id="NF041136">
    <property type="entry name" value="MrpORP"/>
    <property type="match status" value="1"/>
</dbReference>
<dbReference type="SUPFAM" id="SSF53146">
    <property type="entry name" value="Nitrogenase accessory factor-like"/>
    <property type="match status" value="1"/>
</dbReference>
<comment type="caution">
    <text evidence="9">The sequence shown here is derived from an EMBL/GenBank/DDBJ whole genome shotgun (WGS) entry which is preliminary data.</text>
</comment>
<keyword evidence="2 6" id="KW-0547">Nucleotide-binding</keyword>
<feature type="compositionally biased region" description="Polar residues" evidence="7">
    <location>
        <begin position="1"/>
        <end position="11"/>
    </location>
</feature>
<dbReference type="Pfam" id="PF02579">
    <property type="entry name" value="Nitro_FeMo-Co"/>
    <property type="match status" value="1"/>
</dbReference>
<gene>
    <name evidence="9" type="ORF">GH807_01720</name>
</gene>
<comment type="function">
    <text evidence="6">Binds and transfers iron-sulfur (Fe-S) clusters to target apoproteins. Can hydrolyze ATP.</text>
</comment>
<dbReference type="InterPro" id="IPR033913">
    <property type="entry name" value="MTH1175_dom"/>
</dbReference>
<comment type="subunit">
    <text evidence="6">Homodimer.</text>
</comment>
<feature type="domain" description="Dinitrogenase iron-molybdenum cofactor biosynthesis" evidence="8">
    <location>
        <begin position="290"/>
        <end position="377"/>
    </location>
</feature>
<organism evidence="9 10">
    <name type="scientific">Acetobacterium tundrae</name>
    <dbReference type="NCBI Taxonomy" id="132932"/>
    <lineage>
        <taxon>Bacteria</taxon>
        <taxon>Bacillati</taxon>
        <taxon>Bacillota</taxon>
        <taxon>Clostridia</taxon>
        <taxon>Eubacteriales</taxon>
        <taxon>Eubacteriaceae</taxon>
        <taxon>Acetobacterium</taxon>
    </lineage>
</organism>
<dbReference type="SUPFAM" id="SSF52540">
    <property type="entry name" value="P-loop containing nucleoside triphosphate hydrolases"/>
    <property type="match status" value="1"/>
</dbReference>
<evidence type="ECO:0000256" key="3">
    <source>
        <dbReference type="ARBA" id="ARBA00022840"/>
    </source>
</evidence>
<evidence type="ECO:0000256" key="6">
    <source>
        <dbReference type="HAMAP-Rule" id="MF_02040"/>
    </source>
</evidence>
<dbReference type="Gene3D" id="3.40.50.300">
    <property type="entry name" value="P-loop containing nucleotide triphosphate hydrolases"/>
    <property type="match status" value="1"/>
</dbReference>
<feature type="region of interest" description="Disordered" evidence="7">
    <location>
        <begin position="1"/>
        <end position="29"/>
    </location>
</feature>
<dbReference type="PANTHER" id="PTHR42961:SF2">
    <property type="entry name" value="IRON-SULFUR PROTEIN NUBPL"/>
    <property type="match status" value="1"/>
</dbReference>
<dbReference type="InterPro" id="IPR033756">
    <property type="entry name" value="YlxH/NBP35"/>
</dbReference>